<protein>
    <submittedName>
        <fullName evidence="4">ABC transporter substrate-binding protein</fullName>
    </submittedName>
</protein>
<dbReference type="SUPFAM" id="SSF53822">
    <property type="entry name" value="Periplasmic binding protein-like I"/>
    <property type="match status" value="1"/>
</dbReference>
<dbReference type="RefSeq" id="WP_195001697.1">
    <property type="nucleotide sequence ID" value="NZ_JADLQN010000001.1"/>
</dbReference>
<feature type="domain" description="Leucine-binding protein" evidence="3">
    <location>
        <begin position="55"/>
        <end position="377"/>
    </location>
</feature>
<comment type="similarity">
    <text evidence="1">Belongs to the leucine-binding protein family.</text>
</comment>
<proteinExistence type="inferred from homology"/>
<dbReference type="PANTHER" id="PTHR47235">
    <property type="entry name" value="BLR6548 PROTEIN"/>
    <property type="match status" value="1"/>
</dbReference>
<dbReference type="Proteomes" id="UP000707731">
    <property type="component" value="Unassembled WGS sequence"/>
</dbReference>
<dbReference type="InterPro" id="IPR028082">
    <property type="entry name" value="Peripla_BP_I"/>
</dbReference>
<gene>
    <name evidence="4" type="ORF">IU449_10870</name>
</gene>
<dbReference type="PANTHER" id="PTHR47235:SF1">
    <property type="entry name" value="BLR6548 PROTEIN"/>
    <property type="match status" value="1"/>
</dbReference>
<keyword evidence="5" id="KW-1185">Reference proteome</keyword>
<dbReference type="EMBL" id="JADLQN010000001">
    <property type="protein sequence ID" value="MBF6355039.1"/>
    <property type="molecule type" value="Genomic_DNA"/>
</dbReference>
<keyword evidence="2" id="KW-0732">Signal</keyword>
<dbReference type="InterPro" id="IPR028081">
    <property type="entry name" value="Leu-bd"/>
</dbReference>
<evidence type="ECO:0000313" key="5">
    <source>
        <dbReference type="Proteomes" id="UP000707731"/>
    </source>
</evidence>
<dbReference type="Pfam" id="PF13458">
    <property type="entry name" value="Peripla_BP_6"/>
    <property type="match status" value="1"/>
</dbReference>
<name>A0ABS0D996_9NOCA</name>
<reference evidence="4 5" key="1">
    <citation type="submission" date="2020-10" db="EMBL/GenBank/DDBJ databases">
        <title>Identification of Nocardia species via Next-generation sequencing and recognition of intraspecies genetic diversity.</title>
        <authorList>
            <person name="Li P."/>
            <person name="Li P."/>
            <person name="Lu B."/>
        </authorList>
    </citation>
    <scope>NUCLEOTIDE SEQUENCE [LARGE SCALE GENOMIC DNA]</scope>
    <source>
        <strain evidence="4 5">BJ06-0143</strain>
    </source>
</reference>
<dbReference type="PROSITE" id="PS51257">
    <property type="entry name" value="PROKAR_LIPOPROTEIN"/>
    <property type="match status" value="1"/>
</dbReference>
<evidence type="ECO:0000256" key="2">
    <source>
        <dbReference type="ARBA" id="ARBA00022729"/>
    </source>
</evidence>
<dbReference type="Gene3D" id="3.40.50.2300">
    <property type="match status" value="2"/>
</dbReference>
<evidence type="ECO:0000259" key="3">
    <source>
        <dbReference type="Pfam" id="PF13458"/>
    </source>
</evidence>
<accession>A0ABS0D996</accession>
<comment type="caution">
    <text evidence="4">The sequence shown here is derived from an EMBL/GenBank/DDBJ whole genome shotgun (WGS) entry which is preliminary data.</text>
</comment>
<organism evidence="4 5">
    <name type="scientific">Nocardia higoensis</name>
    <dbReference type="NCBI Taxonomy" id="228599"/>
    <lineage>
        <taxon>Bacteria</taxon>
        <taxon>Bacillati</taxon>
        <taxon>Actinomycetota</taxon>
        <taxon>Actinomycetes</taxon>
        <taxon>Mycobacteriales</taxon>
        <taxon>Nocardiaceae</taxon>
        <taxon>Nocardia</taxon>
    </lineage>
</organism>
<evidence type="ECO:0000256" key="1">
    <source>
        <dbReference type="ARBA" id="ARBA00010062"/>
    </source>
</evidence>
<sequence length="432" mass="45941">MRISGGRRHLFRTAVAGTIIGSLLVSGCSDPAEQAGPGVTSEPCPQAIDETKGCVYLGVLSDLADGPFSALGKSIDDGQQAFWREVNESGGIGGYEIDITTYAKNTGYDPQRHRAEYERIEPHVLALAMSMGTSQTVSVLPDMEADGVVTGAGTLWSGWQYDETDRNLVMDYGYSYCEEAMLGLDWFSAEHYLPSGIGIVAFRGHYGGDYAAGTLRWAAANGIPVTTRFDTGPNNEVGNQDAPVAAIMATQPDVVALATGPSETAEIIGKLVAAGYQGRFLGSTPTWNRALLQSAVAEPITTLYNYTSPYDGWDGTSQGAAKARAASPQEPSNWGYNLGWASSYPVKALLTRAAEEGTLNRAALRRAMIGLTATSEGMAPDRVYGVDPDPKNERAVISVPDPSAPLGSRTVASWYRGGTLERITFDGPCARL</sequence>
<evidence type="ECO:0000313" key="4">
    <source>
        <dbReference type="EMBL" id="MBF6355039.1"/>
    </source>
</evidence>